<dbReference type="NCBIfam" id="TIGR00277">
    <property type="entry name" value="HDIG"/>
    <property type="match status" value="1"/>
</dbReference>
<evidence type="ECO:0000313" key="3">
    <source>
        <dbReference type="Proteomes" id="UP000055136"/>
    </source>
</evidence>
<dbReference type="STRING" id="1748243.Tel_07485"/>
<dbReference type="EMBL" id="CP013099">
    <property type="protein sequence ID" value="ALP53011.1"/>
    <property type="molecule type" value="Genomic_DNA"/>
</dbReference>
<accession>A0A0S2TD14</accession>
<dbReference type="Gene3D" id="1.10.3210.10">
    <property type="entry name" value="Hypothetical protein af1432"/>
    <property type="match status" value="1"/>
</dbReference>
<protein>
    <recommendedName>
        <fullName evidence="1">HDOD domain-containing protein</fullName>
    </recommendedName>
</protein>
<keyword evidence="3" id="KW-1185">Reference proteome</keyword>
<dbReference type="Proteomes" id="UP000055136">
    <property type="component" value="Chromosome"/>
</dbReference>
<dbReference type="SMART" id="SM00471">
    <property type="entry name" value="HDc"/>
    <property type="match status" value="1"/>
</dbReference>
<dbReference type="PANTHER" id="PTHR33525:SF3">
    <property type="entry name" value="RIBONUCLEASE Y"/>
    <property type="match status" value="1"/>
</dbReference>
<proteinExistence type="predicted"/>
<dbReference type="KEGG" id="tee:Tel_07485"/>
<evidence type="ECO:0000313" key="2">
    <source>
        <dbReference type="EMBL" id="ALP53011.1"/>
    </source>
</evidence>
<dbReference type="CDD" id="cd00077">
    <property type="entry name" value="HDc"/>
    <property type="match status" value="1"/>
</dbReference>
<evidence type="ECO:0000259" key="1">
    <source>
        <dbReference type="PROSITE" id="PS51833"/>
    </source>
</evidence>
<sequence>MSLESKLLAKFLDDINHNRINLPTLPEVALKVRDVVQDPSSSAAKIAVTIGSDPVLTARLLHIANSPLYRGAMPIENLQNAITRLGQTVVRNIITGMVMEQLYQKGANPSVEKHLKELWLHSTRVAAISHVLARKFTRLKPDQAMLAGLIHDIGAIPVYTEAVNIPELQDEALLQRIVDKIHNLIGTTILDEWDFPQELIDVVSNHEDLRYDSGEEVDYVDIVTVANILSYVGTAHPHTKTEWMQIPAFKKLGLTPEQSIAIMEEAQEEVALIQKMFSA</sequence>
<name>A0A0S2TD14_9GAMM</name>
<dbReference type="SUPFAM" id="SSF109604">
    <property type="entry name" value="HD-domain/PDEase-like"/>
    <property type="match status" value="1"/>
</dbReference>
<dbReference type="AlphaFoldDB" id="A0A0S2TD14"/>
<dbReference type="PANTHER" id="PTHR33525">
    <property type="match status" value="1"/>
</dbReference>
<dbReference type="PROSITE" id="PS51833">
    <property type="entry name" value="HDOD"/>
    <property type="match status" value="1"/>
</dbReference>
<dbReference type="InterPro" id="IPR013976">
    <property type="entry name" value="HDOD"/>
</dbReference>
<reference evidence="2" key="1">
    <citation type="submission" date="2015-10" db="EMBL/GenBank/DDBJ databases">
        <title>Description of Candidatus Tenderia electrophaga gen. nov, sp. nov., an Uncultivated Electroautotroph from a Biocathode Enrichment.</title>
        <authorList>
            <person name="Eddie B.J."/>
            <person name="Malanoski A.P."/>
            <person name="Wang Z."/>
            <person name="Hall R.J."/>
            <person name="Oh S.D."/>
            <person name="Heiner C."/>
            <person name="Lin B."/>
            <person name="Strycharz-Glaven S.M."/>
        </authorList>
    </citation>
    <scope>NUCLEOTIDE SEQUENCE [LARGE SCALE GENOMIC DNA]</scope>
    <source>
        <strain evidence="2">NRL1</strain>
    </source>
</reference>
<dbReference type="InterPro" id="IPR006675">
    <property type="entry name" value="HDIG_dom"/>
</dbReference>
<dbReference type="InterPro" id="IPR052340">
    <property type="entry name" value="RNase_Y/CdgJ"/>
</dbReference>
<dbReference type="Pfam" id="PF08668">
    <property type="entry name" value="HDOD"/>
    <property type="match status" value="1"/>
</dbReference>
<gene>
    <name evidence="2" type="ORF">Tel_07485</name>
</gene>
<organism evidence="2 3">
    <name type="scientific">Candidatus Tenderia electrophaga</name>
    <dbReference type="NCBI Taxonomy" id="1748243"/>
    <lineage>
        <taxon>Bacteria</taxon>
        <taxon>Pseudomonadati</taxon>
        <taxon>Pseudomonadota</taxon>
        <taxon>Gammaproteobacteria</taxon>
        <taxon>Candidatus Tenderiales</taxon>
        <taxon>Candidatus Tenderiaceae</taxon>
        <taxon>Candidatus Tenderia</taxon>
    </lineage>
</organism>
<dbReference type="InterPro" id="IPR003607">
    <property type="entry name" value="HD/PDEase_dom"/>
</dbReference>
<feature type="domain" description="HDOD" evidence="1">
    <location>
        <begin position="22"/>
        <end position="209"/>
    </location>
</feature>